<protein>
    <recommendedName>
        <fullName evidence="6">Tim44-like domain-containing protein</fullName>
    </recommendedName>
</protein>
<dbReference type="PANTHER" id="PTHR28554:SF1">
    <property type="entry name" value="LARGE RIBOSOMAL SUBUNIT PROTEIN ML45"/>
    <property type="match status" value="1"/>
</dbReference>
<reference evidence="4" key="2">
    <citation type="submission" date="2023-05" db="EMBL/GenBank/DDBJ databases">
        <authorList>
            <consortium name="Lawrence Berkeley National Laboratory"/>
            <person name="Steindorff A."/>
            <person name="Hensen N."/>
            <person name="Bonometti L."/>
            <person name="Westerberg I."/>
            <person name="Brannstrom I.O."/>
            <person name="Guillou S."/>
            <person name="Cros-Aarteil S."/>
            <person name="Calhoun S."/>
            <person name="Haridas S."/>
            <person name="Kuo A."/>
            <person name="Mondo S."/>
            <person name="Pangilinan J."/>
            <person name="Riley R."/>
            <person name="Labutti K."/>
            <person name="Andreopoulos B."/>
            <person name="Lipzen A."/>
            <person name="Chen C."/>
            <person name="Yanf M."/>
            <person name="Daum C."/>
            <person name="Ng V."/>
            <person name="Clum A."/>
            <person name="Ohm R."/>
            <person name="Martin F."/>
            <person name="Silar P."/>
            <person name="Natvig D."/>
            <person name="Lalanne C."/>
            <person name="Gautier V."/>
            <person name="Ament-Velasquez S.L."/>
            <person name="Kruys A."/>
            <person name="Hutchinson M.I."/>
            <person name="Powell A.J."/>
            <person name="Barry K."/>
            <person name="Miller A.N."/>
            <person name="Grigoriev I.V."/>
            <person name="Debuchy R."/>
            <person name="Gladieux P."/>
            <person name="Thoren M.H."/>
            <person name="Johannesson H."/>
        </authorList>
    </citation>
    <scope>NUCLEOTIDE SEQUENCE</scope>
    <source>
        <strain evidence="4">CBS 141.50</strain>
    </source>
</reference>
<evidence type="ECO:0000256" key="2">
    <source>
        <dbReference type="ARBA" id="ARBA00022946"/>
    </source>
</evidence>
<reference evidence="4" key="1">
    <citation type="journal article" date="2023" name="Mol. Phylogenet. Evol.">
        <title>Genome-scale phylogeny and comparative genomics of the fungal order Sordariales.</title>
        <authorList>
            <person name="Hensen N."/>
            <person name="Bonometti L."/>
            <person name="Westerberg I."/>
            <person name="Brannstrom I.O."/>
            <person name="Guillou S."/>
            <person name="Cros-Aarteil S."/>
            <person name="Calhoun S."/>
            <person name="Haridas S."/>
            <person name="Kuo A."/>
            <person name="Mondo S."/>
            <person name="Pangilinan J."/>
            <person name="Riley R."/>
            <person name="LaButti K."/>
            <person name="Andreopoulos B."/>
            <person name="Lipzen A."/>
            <person name="Chen C."/>
            <person name="Yan M."/>
            <person name="Daum C."/>
            <person name="Ng V."/>
            <person name="Clum A."/>
            <person name="Steindorff A."/>
            <person name="Ohm R.A."/>
            <person name="Martin F."/>
            <person name="Silar P."/>
            <person name="Natvig D.O."/>
            <person name="Lalanne C."/>
            <person name="Gautier V."/>
            <person name="Ament-Velasquez S.L."/>
            <person name="Kruys A."/>
            <person name="Hutchinson M.I."/>
            <person name="Powell A.J."/>
            <person name="Barry K."/>
            <person name="Miller A.N."/>
            <person name="Grigoriev I.V."/>
            <person name="Debuchy R."/>
            <person name="Gladieux P."/>
            <person name="Hiltunen Thoren M."/>
            <person name="Johannesson H."/>
        </authorList>
    </citation>
    <scope>NUCLEOTIDE SEQUENCE</scope>
    <source>
        <strain evidence="4">CBS 141.50</strain>
    </source>
</reference>
<evidence type="ECO:0000256" key="3">
    <source>
        <dbReference type="ARBA" id="ARBA00023128"/>
    </source>
</evidence>
<sequence length="318" mass="35488">MFGRGAGRVLLAARTAAPTNNTPLFLQHAGFRQTTGSPSASAPFSTTTHFRSRTHLQRAALEFHSPPVASQQSPRAEQASAMQKNALELATRLMEGILPGTFVLPPFSQFPKGIMPKLRLLGYWALSKGQETTTNLGLKYISKPSLLTRAKYRPKRSEIIPTVKALHRAMAQAFATGDRHTINKICSRRLASSLLPSIDARPRGQRHSWELVRYTDALMYPTLRSHRMMPLDKDKNAPFVRQVVVAISSKQRKVSFDPSGRAIPGSEKEIDVVENVVMSCIVQPLLGWRQSEWRMVGVVKPTTVEAWAEEQELLKQQL</sequence>
<dbReference type="InterPro" id="IPR032710">
    <property type="entry name" value="NTF2-like_dom_sf"/>
</dbReference>
<evidence type="ECO:0000313" key="4">
    <source>
        <dbReference type="EMBL" id="KAK4145410.1"/>
    </source>
</evidence>
<evidence type="ECO:0000256" key="1">
    <source>
        <dbReference type="ARBA" id="ARBA00004173"/>
    </source>
</evidence>
<dbReference type="GO" id="GO:0005739">
    <property type="term" value="C:mitochondrion"/>
    <property type="evidence" value="ECO:0007669"/>
    <property type="project" value="UniProtKB-SubCell"/>
</dbReference>
<organism evidence="4 5">
    <name type="scientific">Dichotomopilus funicola</name>
    <dbReference type="NCBI Taxonomy" id="1934379"/>
    <lineage>
        <taxon>Eukaryota</taxon>
        <taxon>Fungi</taxon>
        <taxon>Dikarya</taxon>
        <taxon>Ascomycota</taxon>
        <taxon>Pezizomycotina</taxon>
        <taxon>Sordariomycetes</taxon>
        <taxon>Sordariomycetidae</taxon>
        <taxon>Sordariales</taxon>
        <taxon>Chaetomiaceae</taxon>
        <taxon>Dichotomopilus</taxon>
    </lineage>
</organism>
<accession>A0AAN6V7D9</accession>
<dbReference type="SUPFAM" id="SSF54427">
    <property type="entry name" value="NTF2-like"/>
    <property type="match status" value="1"/>
</dbReference>
<dbReference type="InterPro" id="IPR051975">
    <property type="entry name" value="mtLSU_mL45"/>
</dbReference>
<proteinExistence type="predicted"/>
<keyword evidence="2" id="KW-0809">Transit peptide</keyword>
<evidence type="ECO:0000313" key="5">
    <source>
        <dbReference type="Proteomes" id="UP001302676"/>
    </source>
</evidence>
<comment type="subcellular location">
    <subcellularLocation>
        <location evidence="1">Mitochondrion</location>
    </subcellularLocation>
</comment>
<dbReference type="AlphaFoldDB" id="A0AAN6V7D9"/>
<keyword evidence="3" id="KW-0496">Mitochondrion</keyword>
<gene>
    <name evidence="4" type="ORF">C8A04DRAFT_35892</name>
</gene>
<evidence type="ECO:0008006" key="6">
    <source>
        <dbReference type="Google" id="ProtNLM"/>
    </source>
</evidence>
<dbReference type="GeneID" id="87819947"/>
<dbReference type="Gene3D" id="3.10.450.240">
    <property type="match status" value="1"/>
</dbReference>
<name>A0AAN6V7D9_9PEZI</name>
<dbReference type="Proteomes" id="UP001302676">
    <property type="component" value="Unassembled WGS sequence"/>
</dbReference>
<dbReference type="EMBL" id="MU853569">
    <property type="protein sequence ID" value="KAK4145410.1"/>
    <property type="molecule type" value="Genomic_DNA"/>
</dbReference>
<dbReference type="PANTHER" id="PTHR28554">
    <property type="entry name" value="39S RIBOSOMAL PROTEIN L45, MITOCHONDRIAL"/>
    <property type="match status" value="1"/>
</dbReference>
<keyword evidence="5" id="KW-1185">Reference proteome</keyword>
<comment type="caution">
    <text evidence="4">The sequence shown here is derived from an EMBL/GenBank/DDBJ whole genome shotgun (WGS) entry which is preliminary data.</text>
</comment>
<dbReference type="RefSeq" id="XP_062638781.1">
    <property type="nucleotide sequence ID" value="XM_062783334.1"/>
</dbReference>